<gene>
    <name evidence="1" type="ORF">AMQ84_09490</name>
</gene>
<keyword evidence="2" id="KW-1185">Reference proteome</keyword>
<organism evidence="1 2">
    <name type="scientific">Paenibacillus riograndensis</name>
    <dbReference type="NCBI Taxonomy" id="483937"/>
    <lineage>
        <taxon>Bacteria</taxon>
        <taxon>Bacillati</taxon>
        <taxon>Bacillota</taxon>
        <taxon>Bacilli</taxon>
        <taxon>Bacillales</taxon>
        <taxon>Paenibacillaceae</taxon>
        <taxon>Paenibacillus</taxon>
        <taxon>Paenibacillus sonchi group</taxon>
    </lineage>
</organism>
<evidence type="ECO:0008006" key="3">
    <source>
        <dbReference type="Google" id="ProtNLM"/>
    </source>
</evidence>
<dbReference type="EMBL" id="LIRB01000118">
    <property type="protein sequence ID" value="KWX78578.1"/>
    <property type="molecule type" value="Genomic_DNA"/>
</dbReference>
<name>A0A132U531_9BACL</name>
<reference evidence="1 2" key="1">
    <citation type="submission" date="2015-08" db="EMBL/GenBank/DDBJ databases">
        <title>Genomes of Paenibacillus riograndensis.</title>
        <authorList>
            <person name="Sant'Anna F.H."/>
            <person name="Souza R."/>
            <person name="Ambrosini A."/>
            <person name="Bach E."/>
            <person name="Fernandes G."/>
            <person name="Balsanelli E."/>
            <person name="Baura V.A."/>
            <person name="Pedrosa F.O."/>
            <person name="Souza E.M."/>
            <person name="Passaglia L."/>
        </authorList>
    </citation>
    <scope>NUCLEOTIDE SEQUENCE [LARGE SCALE GENOMIC DNA]</scope>
    <source>
        <strain evidence="1 2">CAS34</strain>
    </source>
</reference>
<evidence type="ECO:0000313" key="1">
    <source>
        <dbReference type="EMBL" id="KWX78578.1"/>
    </source>
</evidence>
<dbReference type="Proteomes" id="UP000070475">
    <property type="component" value="Unassembled WGS sequence"/>
</dbReference>
<accession>A0A132U531</accession>
<proteinExistence type="predicted"/>
<dbReference type="AlphaFoldDB" id="A0A132U531"/>
<dbReference type="PATRIC" id="fig|483937.3.peg.3620"/>
<evidence type="ECO:0000313" key="2">
    <source>
        <dbReference type="Proteomes" id="UP000070475"/>
    </source>
</evidence>
<sequence length="292" mass="34050">MSFKGGLEVRKLDLACIDDIDALSKMLKLAFSNEDWTNMIRLADKLYEESAILYHYQLQQPTKKNSHSRPLIYYIGYSQLCKGVAYQKLKKFNSSRDCIEKYTDLSWMKGVEENEKYIIEDFRIFASGNTFTVDLMEGRHSVLGDYVQYLKQYRRELVPGMITILEYAIKNDLSIDWVLADLSKELGEIERNPDNSTTARYYTEYLYLLSLYKYKQGDYHDAAEKNLEALTSSVKLEDNTAFKKLTALFEAFREFASNQQEQVYKLQLKSILERVLMNEKDISFSTIHSGSN</sequence>
<comment type="caution">
    <text evidence="1">The sequence shown here is derived from an EMBL/GenBank/DDBJ whole genome shotgun (WGS) entry which is preliminary data.</text>
</comment>
<protein>
    <recommendedName>
        <fullName evidence="3">DNA-binding protein</fullName>
    </recommendedName>
</protein>